<dbReference type="Pfam" id="PF02367">
    <property type="entry name" value="TsaE"/>
    <property type="match status" value="1"/>
</dbReference>
<evidence type="ECO:0000256" key="1">
    <source>
        <dbReference type="ARBA" id="ARBA00004496"/>
    </source>
</evidence>
<keyword evidence="12" id="KW-1185">Reference proteome</keyword>
<keyword evidence="9" id="KW-0460">Magnesium</keyword>
<evidence type="ECO:0000313" key="11">
    <source>
        <dbReference type="EMBL" id="MCC2232199.1"/>
    </source>
</evidence>
<dbReference type="GO" id="GO:0005524">
    <property type="term" value="F:ATP binding"/>
    <property type="evidence" value="ECO:0007669"/>
    <property type="project" value="UniProtKB-KW"/>
</dbReference>
<dbReference type="PANTHER" id="PTHR33540:SF2">
    <property type="entry name" value="TRNA THREONYLCARBAMOYLADENOSINE BIOSYNTHESIS PROTEIN TSAE"/>
    <property type="match status" value="1"/>
</dbReference>
<dbReference type="NCBIfam" id="TIGR00150">
    <property type="entry name" value="T6A_YjeE"/>
    <property type="match status" value="1"/>
</dbReference>
<name>A0AAE3EC81_9FIRM</name>
<dbReference type="AlphaFoldDB" id="A0AAE3EC81"/>
<comment type="subcellular location">
    <subcellularLocation>
        <location evidence="1">Cytoplasm</location>
    </subcellularLocation>
</comment>
<evidence type="ECO:0000256" key="8">
    <source>
        <dbReference type="ARBA" id="ARBA00022840"/>
    </source>
</evidence>
<reference evidence="11" key="1">
    <citation type="submission" date="2021-10" db="EMBL/GenBank/DDBJ databases">
        <title>Anaerobic single-cell dispensing facilitates the cultivation of human gut bacteria.</title>
        <authorList>
            <person name="Afrizal A."/>
        </authorList>
    </citation>
    <scope>NUCLEOTIDE SEQUENCE</scope>
    <source>
        <strain evidence="11">CLA-AA-H215</strain>
    </source>
</reference>
<dbReference type="GO" id="GO:0046872">
    <property type="term" value="F:metal ion binding"/>
    <property type="evidence" value="ECO:0007669"/>
    <property type="project" value="UniProtKB-KW"/>
</dbReference>
<dbReference type="PANTHER" id="PTHR33540">
    <property type="entry name" value="TRNA THREONYLCARBAMOYLADENOSINE BIOSYNTHESIS PROTEIN TSAE"/>
    <property type="match status" value="1"/>
</dbReference>
<accession>A0AAE3EC81</accession>
<sequence length="149" mass="17085">MEKKIYESWNEQDTYRFGEQLAQSVAAGSLYCLEGDLGVGKTVFTQGFAHGLGIEEPVTSPTFTIVQEYETGRIPLYHFDVYRLADPEELEEIGYEEYFFGEGVCLIEWPSRIEELIPEDAVRITIEKELSRGFDYRKITVTGGRVDHE</sequence>
<comment type="similarity">
    <text evidence="2">Belongs to the TsaE family.</text>
</comment>
<evidence type="ECO:0000256" key="9">
    <source>
        <dbReference type="ARBA" id="ARBA00022842"/>
    </source>
</evidence>
<dbReference type="SUPFAM" id="SSF52540">
    <property type="entry name" value="P-loop containing nucleoside triphosphate hydrolases"/>
    <property type="match status" value="1"/>
</dbReference>
<dbReference type="InterPro" id="IPR003442">
    <property type="entry name" value="T6A_TsaE"/>
</dbReference>
<organism evidence="11 12">
    <name type="scientific">Hominifimenecus microfluidus</name>
    <dbReference type="NCBI Taxonomy" id="2885348"/>
    <lineage>
        <taxon>Bacteria</taxon>
        <taxon>Bacillati</taxon>
        <taxon>Bacillota</taxon>
        <taxon>Clostridia</taxon>
        <taxon>Lachnospirales</taxon>
        <taxon>Lachnospiraceae</taxon>
        <taxon>Hominifimenecus</taxon>
    </lineage>
</organism>
<protein>
    <recommendedName>
        <fullName evidence="3">tRNA threonylcarbamoyladenosine biosynthesis protein TsaE</fullName>
    </recommendedName>
    <alternativeName>
        <fullName evidence="10">t(6)A37 threonylcarbamoyladenosine biosynthesis protein TsaE</fullName>
    </alternativeName>
</protein>
<dbReference type="EMBL" id="JAJEQR010000055">
    <property type="protein sequence ID" value="MCC2232199.1"/>
    <property type="molecule type" value="Genomic_DNA"/>
</dbReference>
<evidence type="ECO:0000256" key="3">
    <source>
        <dbReference type="ARBA" id="ARBA00019010"/>
    </source>
</evidence>
<evidence type="ECO:0000256" key="2">
    <source>
        <dbReference type="ARBA" id="ARBA00007599"/>
    </source>
</evidence>
<dbReference type="GO" id="GO:0002949">
    <property type="term" value="P:tRNA threonylcarbamoyladenosine modification"/>
    <property type="evidence" value="ECO:0007669"/>
    <property type="project" value="InterPro"/>
</dbReference>
<dbReference type="Proteomes" id="UP001198182">
    <property type="component" value="Unassembled WGS sequence"/>
</dbReference>
<dbReference type="RefSeq" id="WP_308454635.1">
    <property type="nucleotide sequence ID" value="NZ_JAJEQR010000055.1"/>
</dbReference>
<dbReference type="Gene3D" id="3.40.50.300">
    <property type="entry name" value="P-loop containing nucleotide triphosphate hydrolases"/>
    <property type="match status" value="1"/>
</dbReference>
<comment type="caution">
    <text evidence="11">The sequence shown here is derived from an EMBL/GenBank/DDBJ whole genome shotgun (WGS) entry which is preliminary data.</text>
</comment>
<evidence type="ECO:0000256" key="10">
    <source>
        <dbReference type="ARBA" id="ARBA00032441"/>
    </source>
</evidence>
<evidence type="ECO:0000256" key="6">
    <source>
        <dbReference type="ARBA" id="ARBA00022723"/>
    </source>
</evidence>
<keyword evidence="7" id="KW-0547">Nucleotide-binding</keyword>
<keyword evidence="5" id="KW-0819">tRNA processing</keyword>
<evidence type="ECO:0000313" key="12">
    <source>
        <dbReference type="Proteomes" id="UP001198182"/>
    </source>
</evidence>
<dbReference type="InterPro" id="IPR027417">
    <property type="entry name" value="P-loop_NTPase"/>
</dbReference>
<dbReference type="GO" id="GO:0005737">
    <property type="term" value="C:cytoplasm"/>
    <property type="evidence" value="ECO:0007669"/>
    <property type="project" value="UniProtKB-SubCell"/>
</dbReference>
<keyword evidence="8" id="KW-0067">ATP-binding</keyword>
<evidence type="ECO:0000256" key="5">
    <source>
        <dbReference type="ARBA" id="ARBA00022694"/>
    </source>
</evidence>
<proteinExistence type="inferred from homology"/>
<keyword evidence="4" id="KW-0963">Cytoplasm</keyword>
<keyword evidence="6" id="KW-0479">Metal-binding</keyword>
<evidence type="ECO:0000256" key="4">
    <source>
        <dbReference type="ARBA" id="ARBA00022490"/>
    </source>
</evidence>
<gene>
    <name evidence="11" type="primary">tsaE</name>
    <name evidence="11" type="ORF">LKD81_14560</name>
</gene>
<evidence type="ECO:0000256" key="7">
    <source>
        <dbReference type="ARBA" id="ARBA00022741"/>
    </source>
</evidence>